<reference evidence="1 2" key="1">
    <citation type="journal article" date="2024" name="Plant Biotechnol. J.">
        <title>Genome and CRISPR/Cas9 system of a widespread forest tree (Populus alba) in the world.</title>
        <authorList>
            <person name="Liu Y.J."/>
            <person name="Jiang P.F."/>
            <person name="Han X.M."/>
            <person name="Li X.Y."/>
            <person name="Wang H.M."/>
            <person name="Wang Y.J."/>
            <person name="Wang X.X."/>
            <person name="Zeng Q.Y."/>
        </authorList>
    </citation>
    <scope>NUCLEOTIDE SEQUENCE [LARGE SCALE GENOMIC DNA]</scope>
    <source>
        <strain evidence="2">cv. PAL-ZL1</strain>
    </source>
</reference>
<comment type="caution">
    <text evidence="1">The sequence shown here is derived from an EMBL/GenBank/DDBJ whole genome shotgun (WGS) entry which is preliminary data.</text>
</comment>
<sequence length="567" mass="63931">MKGITEKGERGNLGRREGQRLKESLLLEEDMGGGLLLHWDQTVGAGASIGPAHHRLYQRETAMRSSDDDNYDDSVSKMKAAEEALEASKRYEQLVWFLYFLMLNKQSSFELSGKLAAETNRVIGITLLFTKPPYAKKPDIRWRLYVFKGGEALNAFLCTAKALGKLSCIPFSLILKVEDVIFSSLEAYSLNSFNGVYTLLKPLFEYAGLLVQLILAIFLLWIIKYENSIGLNWFVYGCFYALRAFELPSPVYEHGRALKSLKLFSCSFDASNFSNFCALKTLSLGWIKINMGSIMAILESCPLLESLSLKRCWDIVSFEISKPGLRLKSLVIDECDIAEDFVLVEGPRLQFFKFSGNVGEFLLVDQSDLVKAELDFETETAFDEIGLFLCELLEDLLAAQVLTVCSVFLQIVPSGNEPLGLEAPIDVRYLILKTALHINEFCGIRFMLRSCPRLEILTIDIGPANIFLEYGAPYPFNPHEFWSENLLVEECVTTTLKAVNVKGFKGMMNELQVLKYLLHFGHAMEELNLCVSNEAGSNGETREFYMERAQQVLQFNKASRNLSIAIL</sequence>
<keyword evidence="2" id="KW-1185">Reference proteome</keyword>
<name>A0ACC4BEM2_POPAL</name>
<gene>
    <name evidence="1" type="ORF">D5086_022095</name>
</gene>
<dbReference type="Proteomes" id="UP000309997">
    <property type="component" value="Unassembled WGS sequence"/>
</dbReference>
<protein>
    <submittedName>
        <fullName evidence="1">Uncharacterized protein</fullName>
    </submittedName>
</protein>
<evidence type="ECO:0000313" key="1">
    <source>
        <dbReference type="EMBL" id="KAL3576812.1"/>
    </source>
</evidence>
<evidence type="ECO:0000313" key="2">
    <source>
        <dbReference type="Proteomes" id="UP000309997"/>
    </source>
</evidence>
<accession>A0ACC4BEM2</accession>
<dbReference type="EMBL" id="RCHU02000011">
    <property type="protein sequence ID" value="KAL3576812.1"/>
    <property type="molecule type" value="Genomic_DNA"/>
</dbReference>
<organism evidence="1 2">
    <name type="scientific">Populus alba</name>
    <name type="common">White poplar</name>
    <dbReference type="NCBI Taxonomy" id="43335"/>
    <lineage>
        <taxon>Eukaryota</taxon>
        <taxon>Viridiplantae</taxon>
        <taxon>Streptophyta</taxon>
        <taxon>Embryophyta</taxon>
        <taxon>Tracheophyta</taxon>
        <taxon>Spermatophyta</taxon>
        <taxon>Magnoliopsida</taxon>
        <taxon>eudicotyledons</taxon>
        <taxon>Gunneridae</taxon>
        <taxon>Pentapetalae</taxon>
        <taxon>rosids</taxon>
        <taxon>fabids</taxon>
        <taxon>Malpighiales</taxon>
        <taxon>Salicaceae</taxon>
        <taxon>Saliceae</taxon>
        <taxon>Populus</taxon>
    </lineage>
</organism>
<proteinExistence type="predicted"/>